<name>A0A109UML7_9GAMM</name>
<keyword evidence="1" id="KW-0812">Transmembrane</keyword>
<keyword evidence="1" id="KW-0472">Membrane</keyword>
<gene>
    <name evidence="2" type="ORF">LOKO_02831</name>
</gene>
<reference evidence="2 3" key="2">
    <citation type="submission" date="2016-02" db="EMBL/GenBank/DDBJ databases">
        <authorList>
            <person name="Wen L."/>
            <person name="He K."/>
            <person name="Yang H."/>
        </authorList>
    </citation>
    <scope>NUCLEOTIDE SEQUENCE [LARGE SCALE GENOMIC DNA]</scope>
    <source>
        <strain evidence="2 3">AGD 8-3</strain>
    </source>
</reference>
<evidence type="ECO:0000256" key="1">
    <source>
        <dbReference type="SAM" id="Phobius"/>
    </source>
</evidence>
<organism evidence="2 3">
    <name type="scientific">Halomonas chromatireducens</name>
    <dbReference type="NCBI Taxonomy" id="507626"/>
    <lineage>
        <taxon>Bacteria</taxon>
        <taxon>Pseudomonadati</taxon>
        <taxon>Pseudomonadota</taxon>
        <taxon>Gammaproteobacteria</taxon>
        <taxon>Oceanospirillales</taxon>
        <taxon>Halomonadaceae</taxon>
        <taxon>Halomonas</taxon>
    </lineage>
</organism>
<dbReference type="PATRIC" id="fig|507626.3.peg.2828"/>
<feature type="transmembrane region" description="Helical" evidence="1">
    <location>
        <begin position="126"/>
        <end position="152"/>
    </location>
</feature>
<evidence type="ECO:0000313" key="3">
    <source>
        <dbReference type="Proteomes" id="UP000063387"/>
    </source>
</evidence>
<protein>
    <submittedName>
        <fullName evidence="2">Uncharacterized protein</fullName>
    </submittedName>
</protein>
<sequence length="344" mass="35080">MLVVAGLAIRQGIADIEHHGPDVVFVQLLLEAGHGAGLVALFYQPGVFTGRMSGAMQGQIGRAGVVVGSGGCQPVSFSARSVTGRAIALIDLHPLSQGLGIGLQRAFALSPLLWCRPSMTSIPMGVVSVAVSGMVIVAMGVVIAAVSGMVIVAVSGMVIVAMGMAIITMCRMVIVAMGMAIITMCRMVTVAMGVVIVAVSGMVVVAMGMAIVAVSGMVVVAMGMAIVAVSGMVVVAMNMAIVAVCRVLFIAMGGMSVVVLRAVSMALIGMARAGQGEGECQAACKHDGKTKQSAAILSGHLSGRVVSIRGSHGLLLNTVKRMTTRWSHRFGNGIQANLGGRLSR</sequence>
<proteinExistence type="predicted"/>
<dbReference type="AlphaFoldDB" id="A0A109UML7"/>
<dbReference type="KEGG" id="hco:LOKO_02831"/>
<dbReference type="Proteomes" id="UP000063387">
    <property type="component" value="Chromosome"/>
</dbReference>
<feature type="transmembrane region" description="Helical" evidence="1">
    <location>
        <begin position="158"/>
        <end position="182"/>
    </location>
</feature>
<dbReference type="EMBL" id="CP014226">
    <property type="protein sequence ID" value="AMD01882.1"/>
    <property type="molecule type" value="Genomic_DNA"/>
</dbReference>
<keyword evidence="1" id="KW-1133">Transmembrane helix</keyword>
<feature type="transmembrane region" description="Helical" evidence="1">
    <location>
        <begin position="218"/>
        <end position="240"/>
    </location>
</feature>
<keyword evidence="3" id="KW-1185">Reference proteome</keyword>
<accession>A0A109UML7</accession>
<feature type="transmembrane region" description="Helical" evidence="1">
    <location>
        <begin position="247"/>
        <end position="271"/>
    </location>
</feature>
<evidence type="ECO:0000313" key="2">
    <source>
        <dbReference type="EMBL" id="AMD01882.1"/>
    </source>
</evidence>
<feature type="transmembrane region" description="Helical" evidence="1">
    <location>
        <begin position="189"/>
        <end position="212"/>
    </location>
</feature>
<reference evidence="2 3" key="1">
    <citation type="journal article" date="2016" name="Genome Announc.">
        <title>Draft Genome Sequence of 'Halomonas chromatireducens' Strain AGD 8-3, a Haloalkaliphilic Chromate- and Selenite-Reducing Gammaproteobacterium.</title>
        <authorList>
            <person name="Sharko F.S."/>
            <person name="Shapovalova A.A."/>
            <person name="Tsygankova S.V."/>
            <person name="Komova A.V."/>
            <person name="Boulygina E.S."/>
            <person name="Teslyuk A.B."/>
            <person name="Gotovtsev P.M."/>
            <person name="Namsaraev Z.B."/>
            <person name="Khijniak T.V."/>
            <person name="Nedoluzhko A.V."/>
            <person name="Vasilov R.G."/>
        </authorList>
    </citation>
    <scope>NUCLEOTIDE SEQUENCE [LARGE SCALE GENOMIC DNA]</scope>
    <source>
        <strain evidence="2 3">AGD 8-3</strain>
    </source>
</reference>